<sequence length="128" mass="14997">MIDQIVSSRIKHFQDFGNSLPHAKVYFRDDWQTIYFDLFGKMFGLMTPTVSDKSIITLKVDLESNIELREMYSDVTEGYYANKTHWNSIKLITMALSDQEIEKMIENSYKLVYKNILLSVHKSLTESD</sequence>
<name>A0AAE6IJY9_LEUCA</name>
<dbReference type="PANTHER" id="PTHR35145">
    <property type="entry name" value="CYTOPLASMIC PROTEIN-RELATED"/>
    <property type="match status" value="1"/>
</dbReference>
<dbReference type="GO" id="GO:0003677">
    <property type="term" value="F:DNA binding"/>
    <property type="evidence" value="ECO:0007669"/>
    <property type="project" value="UniProtKB-KW"/>
</dbReference>
<evidence type="ECO:0000313" key="2">
    <source>
        <dbReference type="Proteomes" id="UP000321332"/>
    </source>
</evidence>
<gene>
    <name evidence="1" type="ORF">FGL89_00940</name>
</gene>
<dbReference type="PANTHER" id="PTHR35145:SF1">
    <property type="entry name" value="CYTOPLASMIC PROTEIN"/>
    <property type="match status" value="1"/>
</dbReference>
<accession>A0AAE6IJY9</accession>
<dbReference type="SUPFAM" id="SSF142906">
    <property type="entry name" value="YjbR-like"/>
    <property type="match status" value="1"/>
</dbReference>
<dbReference type="EMBL" id="CP042374">
    <property type="protein sequence ID" value="QEA32802.1"/>
    <property type="molecule type" value="Genomic_DNA"/>
</dbReference>
<dbReference type="InterPro" id="IPR007351">
    <property type="entry name" value="YjbR"/>
</dbReference>
<dbReference type="Proteomes" id="UP000321332">
    <property type="component" value="Chromosome"/>
</dbReference>
<proteinExistence type="predicted"/>
<reference evidence="1 2" key="1">
    <citation type="submission" date="2019-06" db="EMBL/GenBank/DDBJ databases">
        <title>Genome analyses of bacteria isolated from kimchi.</title>
        <authorList>
            <person name="Lee S."/>
            <person name="Ahn S."/>
            <person name="Roh S."/>
        </authorList>
    </citation>
    <scope>NUCLEOTIDE SEQUENCE [LARGE SCALE GENOMIC DNA]</scope>
    <source>
        <strain evidence="1 2">CBA3620</strain>
    </source>
</reference>
<dbReference type="RefSeq" id="WP_014974289.1">
    <property type="nucleotide sequence ID" value="NZ_CP042374.1"/>
</dbReference>
<organism evidence="1 2">
    <name type="scientific">Leuconostoc carnosum</name>
    <dbReference type="NCBI Taxonomy" id="1252"/>
    <lineage>
        <taxon>Bacteria</taxon>
        <taxon>Bacillati</taxon>
        <taxon>Bacillota</taxon>
        <taxon>Bacilli</taxon>
        <taxon>Lactobacillales</taxon>
        <taxon>Lactobacillaceae</taxon>
        <taxon>Leuconostoc</taxon>
    </lineage>
</organism>
<dbReference type="AlphaFoldDB" id="A0AAE6IJY9"/>
<dbReference type="OMA" id="GYHMNKR"/>
<dbReference type="GeneID" id="61186286"/>
<dbReference type="Gene3D" id="3.90.1150.30">
    <property type="match status" value="1"/>
</dbReference>
<dbReference type="InterPro" id="IPR038056">
    <property type="entry name" value="YjbR-like_sf"/>
</dbReference>
<keyword evidence="1" id="KW-0238">DNA-binding</keyword>
<protein>
    <submittedName>
        <fullName evidence="1">MmcQ/YjbR family DNA-binding protein</fullName>
    </submittedName>
</protein>
<dbReference type="InterPro" id="IPR058532">
    <property type="entry name" value="YjbR/MT2646/Rv2570-like"/>
</dbReference>
<evidence type="ECO:0000313" key="1">
    <source>
        <dbReference type="EMBL" id="QEA32802.1"/>
    </source>
</evidence>
<dbReference type="Pfam" id="PF04237">
    <property type="entry name" value="YjbR"/>
    <property type="match status" value="1"/>
</dbReference>